<name>A0A430A0P4_9ENTE</name>
<protein>
    <submittedName>
        <fullName evidence="1">Uncharacterized protein</fullName>
    </submittedName>
</protein>
<dbReference type="RefSeq" id="WP_125983417.1">
    <property type="nucleotide sequence ID" value="NZ_NGJS01000003.1"/>
</dbReference>
<dbReference type="EMBL" id="NGJS01000003">
    <property type="protein sequence ID" value="RST99886.1"/>
    <property type="molecule type" value="Genomic_DNA"/>
</dbReference>
<comment type="caution">
    <text evidence="1">The sequence shown here is derived from an EMBL/GenBank/DDBJ whole genome shotgun (WGS) entry which is preliminary data.</text>
</comment>
<accession>A0A430A0P4</accession>
<evidence type="ECO:0000313" key="1">
    <source>
        <dbReference type="EMBL" id="RST99886.1"/>
    </source>
</evidence>
<dbReference type="Gene3D" id="3.30.930.20">
    <property type="entry name" value="Protein of unknown function DUF1054"/>
    <property type="match status" value="1"/>
</dbReference>
<dbReference type="Pfam" id="PF06335">
    <property type="entry name" value="DUF1054"/>
    <property type="match status" value="1"/>
</dbReference>
<dbReference type="SUPFAM" id="SSF142913">
    <property type="entry name" value="YktB/PF0168-like"/>
    <property type="match status" value="1"/>
</dbReference>
<gene>
    <name evidence="1" type="ORF">CBF37_03850</name>
</gene>
<dbReference type="OrthoDB" id="9812818at2"/>
<proteinExistence type="predicted"/>
<organism evidence="1 2">
    <name type="scientific">Vagococcus vulneris</name>
    <dbReference type="NCBI Taxonomy" id="1977869"/>
    <lineage>
        <taxon>Bacteria</taxon>
        <taxon>Bacillati</taxon>
        <taxon>Bacillota</taxon>
        <taxon>Bacilli</taxon>
        <taxon>Lactobacillales</taxon>
        <taxon>Enterococcaceae</taxon>
        <taxon>Vagococcus</taxon>
    </lineage>
</organism>
<dbReference type="PIRSF" id="PIRSF021332">
    <property type="entry name" value="DUF1054"/>
    <property type="match status" value="1"/>
</dbReference>
<reference evidence="1 2" key="1">
    <citation type="submission" date="2017-05" db="EMBL/GenBank/DDBJ databases">
        <title>Vagococcus spp. assemblies.</title>
        <authorList>
            <person name="Gulvik C.A."/>
        </authorList>
    </citation>
    <scope>NUCLEOTIDE SEQUENCE [LARGE SCALE GENOMIC DNA]</scope>
    <source>
        <strain evidence="1 2">SS1995</strain>
    </source>
</reference>
<dbReference type="InterPro" id="IPR053707">
    <property type="entry name" value="UPF0637_domain_sf"/>
</dbReference>
<dbReference type="AlphaFoldDB" id="A0A430A0P4"/>
<evidence type="ECO:0000313" key="2">
    <source>
        <dbReference type="Proteomes" id="UP000287857"/>
    </source>
</evidence>
<keyword evidence="2" id="KW-1185">Reference proteome</keyword>
<dbReference type="InterPro" id="IPR009403">
    <property type="entry name" value="UPF0637"/>
</dbReference>
<dbReference type="Proteomes" id="UP000287857">
    <property type="component" value="Unassembled WGS sequence"/>
</dbReference>
<sequence>MFGQKEFSCFKIEGLEERMAAIRQDIQPVFQELDTYFVNQLAKNLDGTVLPIHIAQHRRRTAYAPDFTWSAMGGDKRGYKKYPHFQLGITGEYIVMWLSFIDNPQFEKEIAQDFLNHLDLFTDLPEDTVINLDHTKNNYELMTTENLKYGLIRWQNVKKGEFQIGRILKKEDPLLDNPEKARAYMLSTFIALIPIYQQAMDIRLSYLI</sequence>